<dbReference type="SUPFAM" id="SSF52540">
    <property type="entry name" value="P-loop containing nucleoside triphosphate hydrolases"/>
    <property type="match status" value="1"/>
</dbReference>
<keyword evidence="3" id="KW-1185">Reference proteome</keyword>
<evidence type="ECO:0000256" key="1">
    <source>
        <dbReference type="ARBA" id="ARBA00005721"/>
    </source>
</evidence>
<dbReference type="STRING" id="638302.HMPREF0908_1322"/>
<sequence length="285" mass="31725">MDVIALVGPSGTGKSHRALWVARKNGADAIIDDGILIKDGKVVGGTSAKKEKNRIMAVRRAIFVLPGHAAAVRHAIEECTPRRILILGTSENMVQKIAKALHIGPVGKIIRIEDVASKKDMEIAQYHRLKRGEHIIPVPSIELKPHFSGYLIDPLRSFFKTSSAKRRRLGERSIVRPVFSYYGKLVIDDSVIKNIVRIVAERFDAVYHVGKTRVRHIVSGDDDLGITVSLEVVFSYGHTIPDLMAVLRSRLQAEIERMTGMVVHEINILVKTLHVDTHSPLPLKR</sequence>
<dbReference type="EMBL" id="ACLA01000020">
    <property type="protein sequence ID" value="EEQ48342.1"/>
    <property type="molecule type" value="Genomic_DNA"/>
</dbReference>
<reference evidence="2 3" key="1">
    <citation type="submission" date="2009-04" db="EMBL/GenBank/DDBJ databases">
        <authorList>
            <person name="Qin X."/>
            <person name="Bachman B."/>
            <person name="Battles P."/>
            <person name="Bell A."/>
            <person name="Bess C."/>
            <person name="Bickham C."/>
            <person name="Chaboub L."/>
            <person name="Chen D."/>
            <person name="Coyle M."/>
            <person name="Deiros D.R."/>
            <person name="Dinh H."/>
            <person name="Forbes L."/>
            <person name="Fowler G."/>
            <person name="Francisco L."/>
            <person name="Fu Q."/>
            <person name="Gubbala S."/>
            <person name="Hale W."/>
            <person name="Han Y."/>
            <person name="Hemphill L."/>
            <person name="Highlander S.K."/>
            <person name="Hirani K."/>
            <person name="Hogues M."/>
            <person name="Jackson L."/>
            <person name="Jakkamsetti A."/>
            <person name="Javaid M."/>
            <person name="Jiang H."/>
            <person name="Korchina V."/>
            <person name="Kovar C."/>
            <person name="Lara F."/>
            <person name="Lee S."/>
            <person name="Mata R."/>
            <person name="Mathew T."/>
            <person name="Moen C."/>
            <person name="Morales K."/>
            <person name="Munidasa M."/>
            <person name="Nazareth L."/>
            <person name="Ngo R."/>
            <person name="Nguyen L."/>
            <person name="Okwuonu G."/>
            <person name="Ongeri F."/>
            <person name="Patil S."/>
            <person name="Petrosino J."/>
            <person name="Pham C."/>
            <person name="Pham P."/>
            <person name="Pu L.-L."/>
            <person name="Puazo M."/>
            <person name="Raj R."/>
            <person name="Reid J."/>
            <person name="Rouhana J."/>
            <person name="Saada N."/>
            <person name="Shang Y."/>
            <person name="Simmons D."/>
            <person name="Thornton R."/>
            <person name="Warren J."/>
            <person name="Weissenberger G."/>
            <person name="Zhang J."/>
            <person name="Zhang L."/>
            <person name="Zhou C."/>
            <person name="Zhu D."/>
            <person name="Muzny D."/>
            <person name="Worley K."/>
            <person name="Gibbs R."/>
        </authorList>
    </citation>
    <scope>NUCLEOTIDE SEQUENCE [LARGE SCALE GENOMIC DNA]</scope>
    <source>
        <strain evidence="2 3">ATCC 43531</strain>
    </source>
</reference>
<proteinExistence type="inferred from homology"/>
<comment type="caution">
    <text evidence="2">The sequence shown here is derived from an EMBL/GenBank/DDBJ whole genome shotgun (WGS) entry which is preliminary data.</text>
</comment>
<dbReference type="eggNOG" id="COG1302">
    <property type="taxonomic scope" value="Bacteria"/>
</dbReference>
<dbReference type="HOGENOM" id="CLU_056712_0_0_9"/>
<evidence type="ECO:0008006" key="4">
    <source>
        <dbReference type="Google" id="ProtNLM"/>
    </source>
</evidence>
<dbReference type="AlphaFoldDB" id="C4V478"/>
<dbReference type="OrthoDB" id="5429664at2"/>
<evidence type="ECO:0000313" key="2">
    <source>
        <dbReference type="EMBL" id="EEQ48342.1"/>
    </source>
</evidence>
<dbReference type="Proteomes" id="UP000005309">
    <property type="component" value="Unassembled WGS sequence"/>
</dbReference>
<dbReference type="PANTHER" id="PTHR34297">
    <property type="entry name" value="HYPOTHETICAL CYTOSOLIC PROTEIN-RELATED"/>
    <property type="match status" value="1"/>
</dbReference>
<dbReference type="Pfam" id="PF03780">
    <property type="entry name" value="Asp23"/>
    <property type="match status" value="1"/>
</dbReference>
<evidence type="ECO:0000313" key="3">
    <source>
        <dbReference type="Proteomes" id="UP000005309"/>
    </source>
</evidence>
<name>C4V478_9FIRM</name>
<protein>
    <recommendedName>
        <fullName evidence="4">Asp23/Gls24 family envelope stress response protein</fullName>
    </recommendedName>
</protein>
<dbReference type="RefSeq" id="WP_006690056.1">
    <property type="nucleotide sequence ID" value="NZ_GG694006.1"/>
</dbReference>
<dbReference type="InterPro" id="IPR027417">
    <property type="entry name" value="P-loop_NTPase"/>
</dbReference>
<dbReference type="InterPro" id="IPR005531">
    <property type="entry name" value="Asp23"/>
</dbReference>
<comment type="similarity">
    <text evidence="1">Belongs to the asp23 family.</text>
</comment>
<organism evidence="2 3">
    <name type="scientific">Selenomonas flueggei ATCC 43531</name>
    <dbReference type="NCBI Taxonomy" id="638302"/>
    <lineage>
        <taxon>Bacteria</taxon>
        <taxon>Bacillati</taxon>
        <taxon>Bacillota</taxon>
        <taxon>Negativicutes</taxon>
        <taxon>Selenomonadales</taxon>
        <taxon>Selenomonadaceae</taxon>
        <taxon>Selenomonas</taxon>
    </lineage>
</organism>
<gene>
    <name evidence="2" type="ORF">HMPREF0908_1322</name>
</gene>
<accession>C4V478</accession>